<accession>A0AAU7ANK1</accession>
<feature type="region of interest" description="Disordered" evidence="8">
    <location>
        <begin position="1"/>
        <end position="60"/>
    </location>
</feature>
<dbReference type="AlphaFoldDB" id="A0AAU7ANK1"/>
<evidence type="ECO:0000256" key="4">
    <source>
        <dbReference type="ARBA" id="ARBA00022496"/>
    </source>
</evidence>
<keyword evidence="3" id="KW-1003">Cell membrane</keyword>
<dbReference type="GO" id="GO:0016887">
    <property type="term" value="F:ATP hydrolysis activity"/>
    <property type="evidence" value="ECO:0007669"/>
    <property type="project" value="InterPro"/>
</dbReference>
<dbReference type="PANTHER" id="PTHR42771:SF2">
    <property type="entry name" value="IRON(3+)-HYDROXAMATE IMPORT ATP-BINDING PROTEIN FHUC"/>
    <property type="match status" value="1"/>
</dbReference>
<evidence type="ECO:0000256" key="5">
    <source>
        <dbReference type="ARBA" id="ARBA00023004"/>
    </source>
</evidence>
<dbReference type="Pfam" id="PF13304">
    <property type="entry name" value="AAA_21"/>
    <property type="match status" value="1"/>
</dbReference>
<gene>
    <name evidence="10" type="ORF">DSM112329_00033</name>
</gene>
<evidence type="ECO:0000313" key="10">
    <source>
        <dbReference type="EMBL" id="XAY03221.1"/>
    </source>
</evidence>
<evidence type="ECO:0000256" key="7">
    <source>
        <dbReference type="ARBA" id="ARBA00023136"/>
    </source>
</evidence>
<comment type="subcellular location">
    <subcellularLocation>
        <location evidence="1">Cell membrane</location>
        <topology evidence="1">Peripheral membrane protein</topology>
    </subcellularLocation>
</comment>
<proteinExistence type="predicted"/>
<reference evidence="10" key="1">
    <citation type="submission" date="2022-12" db="EMBL/GenBank/DDBJ databases">
        <title>Paraconexibacter alkalitolerans sp. nov. and Baekduia alba sp. nov., isolated from soil and emended description of the genera Paraconexibacter (Chun et al., 2020) and Baekduia (An et al., 2020).</title>
        <authorList>
            <person name="Vieira S."/>
            <person name="Huber K.J."/>
            <person name="Geppert A."/>
            <person name="Wolf J."/>
            <person name="Neumann-Schaal M."/>
            <person name="Muesken M."/>
            <person name="Overmann J."/>
        </authorList>
    </citation>
    <scope>NUCLEOTIDE SEQUENCE</scope>
    <source>
        <strain evidence="10">AEG42_29</strain>
    </source>
</reference>
<feature type="compositionally biased region" description="Acidic residues" evidence="8">
    <location>
        <begin position="1"/>
        <end position="17"/>
    </location>
</feature>
<dbReference type="Gene3D" id="3.40.50.300">
    <property type="entry name" value="P-loop containing nucleotide triphosphate hydrolases"/>
    <property type="match status" value="2"/>
</dbReference>
<dbReference type="GO" id="GO:0005886">
    <property type="term" value="C:plasma membrane"/>
    <property type="evidence" value="ECO:0007669"/>
    <property type="project" value="UniProtKB-SubCell"/>
</dbReference>
<evidence type="ECO:0000256" key="3">
    <source>
        <dbReference type="ARBA" id="ARBA00022475"/>
    </source>
</evidence>
<evidence type="ECO:0000256" key="8">
    <source>
        <dbReference type="SAM" id="MobiDB-lite"/>
    </source>
</evidence>
<dbReference type="InterPro" id="IPR003593">
    <property type="entry name" value="AAA+_ATPase"/>
</dbReference>
<dbReference type="InterPro" id="IPR051535">
    <property type="entry name" value="Siderophore_ABC-ATPase"/>
</dbReference>
<keyword evidence="6" id="KW-0406">Ion transport</keyword>
<dbReference type="GO" id="GO:0006302">
    <property type="term" value="P:double-strand break repair"/>
    <property type="evidence" value="ECO:0007669"/>
    <property type="project" value="InterPro"/>
</dbReference>
<feature type="compositionally biased region" description="Basic and acidic residues" evidence="8">
    <location>
        <begin position="20"/>
        <end position="40"/>
    </location>
</feature>
<dbReference type="Pfam" id="PF13476">
    <property type="entry name" value="AAA_23"/>
    <property type="match status" value="1"/>
</dbReference>
<feature type="domain" description="AAA+ ATPase" evidence="9">
    <location>
        <begin position="79"/>
        <end position="272"/>
    </location>
</feature>
<keyword evidence="4" id="KW-0410">Iron transport</keyword>
<dbReference type="GO" id="GO:0005524">
    <property type="term" value="F:ATP binding"/>
    <property type="evidence" value="ECO:0007669"/>
    <property type="project" value="InterPro"/>
</dbReference>
<dbReference type="SUPFAM" id="SSF52540">
    <property type="entry name" value="P-loop containing nucleoside triphosphate hydrolases"/>
    <property type="match status" value="1"/>
</dbReference>
<dbReference type="InterPro" id="IPR027417">
    <property type="entry name" value="P-loop_NTPase"/>
</dbReference>
<keyword evidence="7" id="KW-0472">Membrane</keyword>
<name>A0AAU7ANK1_9ACTN</name>
<dbReference type="EMBL" id="CP114014">
    <property type="protein sequence ID" value="XAY03221.1"/>
    <property type="molecule type" value="Genomic_DNA"/>
</dbReference>
<dbReference type="SMART" id="SM00382">
    <property type="entry name" value="AAA"/>
    <property type="match status" value="1"/>
</dbReference>
<organism evidence="10">
    <name type="scientific">Paraconexibacter sp. AEG42_29</name>
    <dbReference type="NCBI Taxonomy" id="2997339"/>
    <lineage>
        <taxon>Bacteria</taxon>
        <taxon>Bacillati</taxon>
        <taxon>Actinomycetota</taxon>
        <taxon>Thermoleophilia</taxon>
        <taxon>Solirubrobacterales</taxon>
        <taxon>Paraconexibacteraceae</taxon>
        <taxon>Paraconexibacter</taxon>
    </lineage>
</organism>
<evidence type="ECO:0000256" key="6">
    <source>
        <dbReference type="ARBA" id="ARBA00023065"/>
    </source>
</evidence>
<dbReference type="InterPro" id="IPR003959">
    <property type="entry name" value="ATPase_AAA_core"/>
</dbReference>
<keyword evidence="2" id="KW-0813">Transport</keyword>
<dbReference type="InterPro" id="IPR038729">
    <property type="entry name" value="Rad50/SbcC_AAA"/>
</dbReference>
<dbReference type="KEGG" id="parq:DSM112329_00033"/>
<dbReference type="RefSeq" id="WP_354699778.1">
    <property type="nucleotide sequence ID" value="NZ_CP114014.1"/>
</dbReference>
<keyword evidence="5" id="KW-0408">Iron</keyword>
<sequence length="289" mass="30377">MDDGDDAGGDDAGDGLQDELSARARAEALARRVAERETSTRRPGPGPYVRGLRREPGSWGDGHPYDLPVMAAAGTIDLDAPITLLAGDNGTGKSTYVEALAEAMGFAPEGGELERSGEDEKAPRPRTVLGGALRPALTRTKPAGGYFLRAESFFGVAAFVDSGHKYAPDLSLYGDVPLHGQSHGQSFLALAANRFGGHGLYLLDEPEAALSFSGLLALLAVMVRAADDGAQFVVATHSPVLLACPGARIYELDEDGVAPCAFDDLESVRLLRGFLDAPERYLRAALGPD</sequence>
<dbReference type="GO" id="GO:0006826">
    <property type="term" value="P:iron ion transport"/>
    <property type="evidence" value="ECO:0007669"/>
    <property type="project" value="UniProtKB-KW"/>
</dbReference>
<evidence type="ECO:0000256" key="1">
    <source>
        <dbReference type="ARBA" id="ARBA00004202"/>
    </source>
</evidence>
<protein>
    <recommendedName>
        <fullName evidence="9">AAA+ ATPase domain-containing protein</fullName>
    </recommendedName>
</protein>
<evidence type="ECO:0000259" key="9">
    <source>
        <dbReference type="SMART" id="SM00382"/>
    </source>
</evidence>
<evidence type="ECO:0000256" key="2">
    <source>
        <dbReference type="ARBA" id="ARBA00022448"/>
    </source>
</evidence>
<dbReference type="PANTHER" id="PTHR42771">
    <property type="entry name" value="IRON(3+)-HYDROXAMATE IMPORT ATP-BINDING PROTEIN FHUC"/>
    <property type="match status" value="1"/>
</dbReference>